<dbReference type="InterPro" id="IPR014710">
    <property type="entry name" value="RmlC-like_jellyroll"/>
</dbReference>
<dbReference type="InterPro" id="IPR011051">
    <property type="entry name" value="RmlC_Cupin_sf"/>
</dbReference>
<dbReference type="OrthoDB" id="5190473at2"/>
<evidence type="ECO:0000313" key="1">
    <source>
        <dbReference type="EMBL" id="QFG68432.1"/>
    </source>
</evidence>
<gene>
    <name evidence="1" type="ORF">FY030_06635</name>
</gene>
<dbReference type="Proteomes" id="UP000326546">
    <property type="component" value="Chromosome"/>
</dbReference>
<reference evidence="1 2" key="1">
    <citation type="submission" date="2019-09" db="EMBL/GenBank/DDBJ databases">
        <title>Serinicoccus pratensis sp. nov., isolated from meadow soil.</title>
        <authorList>
            <person name="Zhang W."/>
        </authorList>
    </citation>
    <scope>NUCLEOTIDE SEQUENCE [LARGE SCALE GENOMIC DNA]</scope>
    <source>
        <strain evidence="1 2">W204</strain>
    </source>
</reference>
<dbReference type="SUPFAM" id="SSF51182">
    <property type="entry name" value="RmlC-like cupins"/>
    <property type="match status" value="1"/>
</dbReference>
<organism evidence="1 2">
    <name type="scientific">Ornithinimicrobium pratense</name>
    <dbReference type="NCBI Taxonomy" id="2593973"/>
    <lineage>
        <taxon>Bacteria</taxon>
        <taxon>Bacillati</taxon>
        <taxon>Actinomycetota</taxon>
        <taxon>Actinomycetes</taxon>
        <taxon>Micrococcales</taxon>
        <taxon>Ornithinimicrobiaceae</taxon>
        <taxon>Ornithinimicrobium</taxon>
    </lineage>
</organism>
<dbReference type="Gene3D" id="2.60.120.10">
    <property type="entry name" value="Jelly Rolls"/>
    <property type="match status" value="1"/>
</dbReference>
<dbReference type="RefSeq" id="WP_158060820.1">
    <property type="nucleotide sequence ID" value="NZ_CP044427.1"/>
</dbReference>
<evidence type="ECO:0000313" key="2">
    <source>
        <dbReference type="Proteomes" id="UP000326546"/>
    </source>
</evidence>
<proteinExistence type="predicted"/>
<name>A0A5J6V5Y2_9MICO</name>
<sequence>MTSPTAPHDLSAAADTILQTALQSEHGRHAELLVLDGHLRQTVIALTSGSRLSDHNAPPAATIQVLRGAIEVTTDSGSSARLSQGQLDQLTKERHGVMAMEDSVFLLTTVTGVEEGSHG</sequence>
<accession>A0A5J6V5Y2</accession>
<protein>
    <submittedName>
        <fullName evidence="1">Cupin</fullName>
    </submittedName>
</protein>
<keyword evidence="2" id="KW-1185">Reference proteome</keyword>
<dbReference type="KEGG" id="serw:FY030_06635"/>
<dbReference type="EMBL" id="CP044427">
    <property type="protein sequence ID" value="QFG68432.1"/>
    <property type="molecule type" value="Genomic_DNA"/>
</dbReference>
<dbReference type="AlphaFoldDB" id="A0A5J6V5Y2"/>